<proteinExistence type="predicted"/>
<organism evidence="2 3">
    <name type="scientific">Psylliodes chrysocephalus</name>
    <dbReference type="NCBI Taxonomy" id="3402493"/>
    <lineage>
        <taxon>Eukaryota</taxon>
        <taxon>Metazoa</taxon>
        <taxon>Ecdysozoa</taxon>
        <taxon>Arthropoda</taxon>
        <taxon>Hexapoda</taxon>
        <taxon>Insecta</taxon>
        <taxon>Pterygota</taxon>
        <taxon>Neoptera</taxon>
        <taxon>Endopterygota</taxon>
        <taxon>Coleoptera</taxon>
        <taxon>Polyphaga</taxon>
        <taxon>Cucujiformia</taxon>
        <taxon>Chrysomeloidea</taxon>
        <taxon>Chrysomelidae</taxon>
        <taxon>Galerucinae</taxon>
        <taxon>Alticini</taxon>
        <taxon>Psylliodes</taxon>
    </lineage>
</organism>
<reference evidence="2" key="1">
    <citation type="submission" date="2022-01" db="EMBL/GenBank/DDBJ databases">
        <authorList>
            <person name="King R."/>
        </authorList>
    </citation>
    <scope>NUCLEOTIDE SEQUENCE</scope>
</reference>
<dbReference type="InterPro" id="IPR015897">
    <property type="entry name" value="CHK_kinase-like"/>
</dbReference>
<dbReference type="InterPro" id="IPR004119">
    <property type="entry name" value="EcKL"/>
</dbReference>
<name>A0A9P0D1P2_9CUCU</name>
<evidence type="ECO:0000259" key="1">
    <source>
        <dbReference type="SMART" id="SM00587"/>
    </source>
</evidence>
<evidence type="ECO:0000313" key="3">
    <source>
        <dbReference type="Proteomes" id="UP001153636"/>
    </source>
</evidence>
<dbReference type="PANTHER" id="PTHR11012">
    <property type="entry name" value="PROTEIN KINASE-LIKE DOMAIN-CONTAINING"/>
    <property type="match status" value="1"/>
</dbReference>
<keyword evidence="3" id="KW-1185">Reference proteome</keyword>
<dbReference type="Pfam" id="PF02958">
    <property type="entry name" value="EcKL"/>
    <property type="match status" value="1"/>
</dbReference>
<dbReference type="AlphaFoldDB" id="A0A9P0D1P2"/>
<dbReference type="InterPro" id="IPR011009">
    <property type="entry name" value="Kinase-like_dom_sf"/>
</dbReference>
<feature type="domain" description="CHK kinase-like" evidence="1">
    <location>
        <begin position="277"/>
        <end position="476"/>
    </location>
</feature>
<protein>
    <recommendedName>
        <fullName evidence="1">CHK kinase-like domain-containing protein</fullName>
    </recommendedName>
</protein>
<dbReference type="Proteomes" id="UP001153636">
    <property type="component" value="Chromosome 6"/>
</dbReference>
<gene>
    <name evidence="2" type="ORF">PSYICH_LOCUS12103</name>
</gene>
<sequence length="570" mass="68220">MIINAIIQTLVDEIKRSNVKTNYMQIDLINVTELSDIIEKNVSNIDYLENIKICAKKLLQQRNQELKILEENIVRKIIYKAVKLIFENTTQEERFLFLNHLLETTYDLLVQNLVQLNKHSSIISRDDYKCIIRSFIPIVKLEAVLEHDNKYIIEDFIQYLQHPEILIEDTYEIIKKKFYKQDFEYINFELIPITAKIGFLGVYANLKIYTRLNGQKTTSNFFIKFLPKEGDENQTIAVNSFIKEKLFYTKFIDLLDKIESDDWNFLPKCYLVSEKFMVLEDLSIQGYFSVKIFTNFDHRYCSLTVKRLAKMHAGSILLEEKLSEKIGTEIRIDEYFPEMISETLILKNSFNIVSMEHILEYLKKFPHIVKDITMEEFQSRARKNLNQIFDKVKTSEKFRNVVTHGDIWCNNIFYKCDQNHRPTECLLLDFQIIRYVPPAMDVLLFLYTNINKTSRNELTKTLLDEYYTELKLILKKHNIIIEKIIPLVDFLKSMEDLKICAIYLSTLYHYLHALRDFSYYELLNPKEVERFWSEKDFRIKIFDRSWDTIKKNQWVEDNVIELYEYCLKNM</sequence>
<dbReference type="OrthoDB" id="190089at2759"/>
<dbReference type="SMART" id="SM00587">
    <property type="entry name" value="CHK"/>
    <property type="match status" value="1"/>
</dbReference>
<dbReference type="PANTHER" id="PTHR11012:SF48">
    <property type="entry name" value="CHK KINASE-LIKE DOMAIN-CONTAINING PROTEIN-RELATED"/>
    <property type="match status" value="1"/>
</dbReference>
<evidence type="ECO:0000313" key="2">
    <source>
        <dbReference type="EMBL" id="CAH1112275.1"/>
    </source>
</evidence>
<dbReference type="SUPFAM" id="SSF56112">
    <property type="entry name" value="Protein kinase-like (PK-like)"/>
    <property type="match status" value="1"/>
</dbReference>
<accession>A0A9P0D1P2</accession>
<dbReference type="EMBL" id="OV651818">
    <property type="protein sequence ID" value="CAH1112275.1"/>
    <property type="molecule type" value="Genomic_DNA"/>
</dbReference>
<dbReference type="Gene3D" id="3.90.1200.10">
    <property type="match status" value="1"/>
</dbReference>